<protein>
    <submittedName>
        <fullName evidence="1">Uncharacterized protein</fullName>
    </submittedName>
</protein>
<gene>
    <name evidence="1" type="ORF">L2E82_18089</name>
</gene>
<proteinExistence type="predicted"/>
<evidence type="ECO:0000313" key="2">
    <source>
        <dbReference type="Proteomes" id="UP001055811"/>
    </source>
</evidence>
<sequence>MFLKDFTCMRNVIGRVVVVLKLLYWGKSILSWFMRDPDLRMEIKRQRSIRIETEKRRNITMATAIAYGRKNWWPNHRCRRRWRRGAAATFDDGCRDNLRSNQWLWMVSMG</sequence>
<accession>A0ACB9FAM2</accession>
<reference evidence="2" key="1">
    <citation type="journal article" date="2022" name="Mol. Ecol. Resour.">
        <title>The genomes of chicory, endive, great burdock and yacon provide insights into Asteraceae palaeo-polyploidization history and plant inulin production.</title>
        <authorList>
            <person name="Fan W."/>
            <person name="Wang S."/>
            <person name="Wang H."/>
            <person name="Wang A."/>
            <person name="Jiang F."/>
            <person name="Liu H."/>
            <person name="Zhao H."/>
            <person name="Xu D."/>
            <person name="Zhang Y."/>
        </authorList>
    </citation>
    <scope>NUCLEOTIDE SEQUENCE [LARGE SCALE GENOMIC DNA]</scope>
    <source>
        <strain evidence="2">cv. Punajuju</strain>
    </source>
</reference>
<name>A0ACB9FAM2_CICIN</name>
<reference evidence="1 2" key="2">
    <citation type="journal article" date="2022" name="Mol. Ecol. Resour.">
        <title>The genomes of chicory, endive, great burdock and yacon provide insights into Asteraceae paleo-polyploidization history and plant inulin production.</title>
        <authorList>
            <person name="Fan W."/>
            <person name="Wang S."/>
            <person name="Wang H."/>
            <person name="Wang A."/>
            <person name="Jiang F."/>
            <person name="Liu H."/>
            <person name="Zhao H."/>
            <person name="Xu D."/>
            <person name="Zhang Y."/>
        </authorList>
    </citation>
    <scope>NUCLEOTIDE SEQUENCE [LARGE SCALE GENOMIC DNA]</scope>
    <source>
        <strain evidence="2">cv. Punajuju</strain>
        <tissue evidence="1">Leaves</tissue>
    </source>
</reference>
<evidence type="ECO:0000313" key="1">
    <source>
        <dbReference type="EMBL" id="KAI3767726.1"/>
    </source>
</evidence>
<dbReference type="Proteomes" id="UP001055811">
    <property type="component" value="Linkage Group LG03"/>
</dbReference>
<comment type="caution">
    <text evidence="1">The sequence shown here is derived from an EMBL/GenBank/DDBJ whole genome shotgun (WGS) entry which is preliminary data.</text>
</comment>
<dbReference type="EMBL" id="CM042011">
    <property type="protein sequence ID" value="KAI3767726.1"/>
    <property type="molecule type" value="Genomic_DNA"/>
</dbReference>
<organism evidence="1 2">
    <name type="scientific">Cichorium intybus</name>
    <name type="common">Chicory</name>
    <dbReference type="NCBI Taxonomy" id="13427"/>
    <lineage>
        <taxon>Eukaryota</taxon>
        <taxon>Viridiplantae</taxon>
        <taxon>Streptophyta</taxon>
        <taxon>Embryophyta</taxon>
        <taxon>Tracheophyta</taxon>
        <taxon>Spermatophyta</taxon>
        <taxon>Magnoliopsida</taxon>
        <taxon>eudicotyledons</taxon>
        <taxon>Gunneridae</taxon>
        <taxon>Pentapetalae</taxon>
        <taxon>asterids</taxon>
        <taxon>campanulids</taxon>
        <taxon>Asterales</taxon>
        <taxon>Asteraceae</taxon>
        <taxon>Cichorioideae</taxon>
        <taxon>Cichorieae</taxon>
        <taxon>Cichoriinae</taxon>
        <taxon>Cichorium</taxon>
    </lineage>
</organism>
<keyword evidence="2" id="KW-1185">Reference proteome</keyword>